<dbReference type="SUPFAM" id="SSF53474">
    <property type="entry name" value="alpha/beta-Hydrolases"/>
    <property type="match status" value="1"/>
</dbReference>
<dbReference type="PIRSF" id="PIRSF001112">
    <property type="entry name" value="Epoxide_hydrolase"/>
    <property type="match status" value="1"/>
</dbReference>
<dbReference type="Proteomes" id="UP000241890">
    <property type="component" value="Unassembled WGS sequence"/>
</dbReference>
<dbReference type="InterPro" id="IPR029058">
    <property type="entry name" value="AB_hydrolase_fold"/>
</dbReference>
<comment type="similarity">
    <text evidence="1">Belongs to the peptidase S33 family.</text>
</comment>
<dbReference type="OrthoDB" id="7130006at2759"/>
<dbReference type="GO" id="GO:0004301">
    <property type="term" value="F:epoxide hydrolase activity"/>
    <property type="evidence" value="ECO:0007669"/>
    <property type="project" value="TreeGrafter"/>
</dbReference>
<proteinExistence type="inferred from homology"/>
<dbReference type="InterPro" id="IPR016292">
    <property type="entry name" value="Epoxide_hydrolase"/>
</dbReference>
<protein>
    <submittedName>
        <fullName evidence="5">Epoxide hydrolase 1</fullName>
    </submittedName>
</protein>
<dbReference type="EMBL" id="BEYU01000019">
    <property type="protein sequence ID" value="GBG26096.1"/>
    <property type="molecule type" value="Genomic_DNA"/>
</dbReference>
<name>A0A2R5G4Z3_9STRA</name>
<dbReference type="AlphaFoldDB" id="A0A2R5G4Z3"/>
<comment type="caution">
    <text evidence="5">The sequence shown here is derived from an EMBL/GenBank/DDBJ whole genome shotgun (WGS) entry which is preliminary data.</text>
</comment>
<sequence length="333" mass="37335">MRVDKLQLKIDEEEVADLRRRLEGFRMPDEGPGGESWDYGLPLGFAEKLHKYWLEDFDWAAAEQKINSFRHFRAILGKDFLQIGIHFIFALPEQDQGKLPIMLVHGWPGSFWEFHDVIPKLVAAGYPVVVPSLPGYGFSDPPQDRGWSTLRVAAALDSLMKGLGYPRYYAQGGDWGGVICRILGSKPQKFGCVAIHLNFFPCGKPKGFDMSTLSKEDVARLDRAREFARSGSGYQAIQGTRPQTLAYGLTDSPMGLACWIAEKFSAWADTQGTRDLTKAISLDDMLTNICIYWFTYSIASSTRLYFETLGSDILAFFDTKPQMSRSSSPAAKL</sequence>
<reference evidence="5 6" key="1">
    <citation type="submission" date="2017-12" db="EMBL/GenBank/DDBJ databases">
        <title>Sequencing, de novo assembly and annotation of complete genome of a new Thraustochytrid species, strain FCC1311.</title>
        <authorList>
            <person name="Sedici K."/>
            <person name="Godart F."/>
            <person name="Aiese Cigliano R."/>
            <person name="Sanseverino W."/>
            <person name="Barakat M."/>
            <person name="Ortet P."/>
            <person name="Marechal E."/>
            <person name="Cagnac O."/>
            <person name="Amato A."/>
        </authorList>
    </citation>
    <scope>NUCLEOTIDE SEQUENCE [LARGE SCALE GENOMIC DNA]</scope>
</reference>
<evidence type="ECO:0000256" key="3">
    <source>
        <dbReference type="ARBA" id="ARBA00022801"/>
    </source>
</evidence>
<evidence type="ECO:0000259" key="4">
    <source>
        <dbReference type="Pfam" id="PF06441"/>
    </source>
</evidence>
<evidence type="ECO:0000256" key="1">
    <source>
        <dbReference type="ARBA" id="ARBA00010088"/>
    </source>
</evidence>
<dbReference type="Gene3D" id="3.40.50.1820">
    <property type="entry name" value="alpha/beta hydrolase"/>
    <property type="match status" value="1"/>
</dbReference>
<dbReference type="PANTHER" id="PTHR21661:SF35">
    <property type="entry name" value="EPOXIDE HYDROLASE"/>
    <property type="match status" value="1"/>
</dbReference>
<dbReference type="PANTHER" id="PTHR21661">
    <property type="entry name" value="EPOXIDE HYDROLASE 1-RELATED"/>
    <property type="match status" value="1"/>
</dbReference>
<dbReference type="InParanoid" id="A0A2R5G4Z3"/>
<evidence type="ECO:0000313" key="5">
    <source>
        <dbReference type="EMBL" id="GBG26096.1"/>
    </source>
</evidence>
<dbReference type="GO" id="GO:0097176">
    <property type="term" value="P:epoxide metabolic process"/>
    <property type="evidence" value="ECO:0007669"/>
    <property type="project" value="TreeGrafter"/>
</dbReference>
<evidence type="ECO:0000313" key="6">
    <source>
        <dbReference type="Proteomes" id="UP000241890"/>
    </source>
</evidence>
<dbReference type="PRINTS" id="PR00412">
    <property type="entry name" value="EPOXHYDRLASE"/>
</dbReference>
<dbReference type="InterPro" id="IPR010497">
    <property type="entry name" value="Epoxide_hydro_N"/>
</dbReference>
<dbReference type="InterPro" id="IPR000639">
    <property type="entry name" value="Epox_hydrolase-like"/>
</dbReference>
<keyword evidence="2" id="KW-0058">Aromatic hydrocarbons catabolism</keyword>
<dbReference type="Pfam" id="PF06441">
    <property type="entry name" value="EHN"/>
    <property type="match status" value="1"/>
</dbReference>
<evidence type="ECO:0000256" key="2">
    <source>
        <dbReference type="ARBA" id="ARBA00022797"/>
    </source>
</evidence>
<feature type="domain" description="Epoxide hydrolase N-terminal" evidence="4">
    <location>
        <begin position="5"/>
        <end position="114"/>
    </location>
</feature>
<keyword evidence="6" id="KW-1185">Reference proteome</keyword>
<gene>
    <name evidence="5" type="ORF">FCC1311_085771</name>
</gene>
<keyword evidence="3 5" id="KW-0378">Hydrolase</keyword>
<organism evidence="5 6">
    <name type="scientific">Hondaea fermentalgiana</name>
    <dbReference type="NCBI Taxonomy" id="2315210"/>
    <lineage>
        <taxon>Eukaryota</taxon>
        <taxon>Sar</taxon>
        <taxon>Stramenopiles</taxon>
        <taxon>Bigyra</taxon>
        <taxon>Labyrinthulomycetes</taxon>
        <taxon>Thraustochytrida</taxon>
        <taxon>Thraustochytriidae</taxon>
        <taxon>Hondaea</taxon>
    </lineage>
</organism>
<accession>A0A2R5G4Z3</accession>